<dbReference type="STRING" id="751945.Theos_2088"/>
<dbReference type="Proteomes" id="UP000000211">
    <property type="component" value="Chromosome"/>
</dbReference>
<dbReference type="PATRIC" id="fig|751945.3.peg.2033"/>
<dbReference type="InterPro" id="IPR002145">
    <property type="entry name" value="CopG"/>
</dbReference>
<protein>
    <submittedName>
        <fullName evidence="2">Ribbon-helix-helix protein, copG family</fullName>
    </submittedName>
</protein>
<evidence type="ECO:0000313" key="2">
    <source>
        <dbReference type="EMBL" id="AFV77085.1"/>
    </source>
</evidence>
<dbReference type="GO" id="GO:0006355">
    <property type="term" value="P:regulation of DNA-templated transcription"/>
    <property type="evidence" value="ECO:0007669"/>
    <property type="project" value="InterPro"/>
</dbReference>
<dbReference type="KEGG" id="tos:Theos_2088"/>
<dbReference type="HOGENOM" id="CLU_1926593_0_0_0"/>
<reference evidence="2 3" key="1">
    <citation type="journal article" date="2013" name="Genome Announc.">
        <title>Whole Genome Sequencing of Thermus oshimai JL-2 and Thermus thermophilus JL-18, Incomplete Denitrifiers from the United States Great Basin.</title>
        <authorList>
            <person name="Murugapiran S.K."/>
            <person name="Huntemann M."/>
            <person name="Wei C.L."/>
            <person name="Han J."/>
            <person name="Detter J.C."/>
            <person name="Han C.S."/>
            <person name="Erkkila T.H."/>
            <person name="Teshima H."/>
            <person name="Chen A."/>
            <person name="Kyrpides N."/>
            <person name="Mavrommatis K."/>
            <person name="Markowitz V."/>
            <person name="Szeto E."/>
            <person name="Ivanova N."/>
            <person name="Pagani I."/>
            <person name="Lam J."/>
            <person name="McDonald A.I."/>
            <person name="Dodsworth J.A."/>
            <person name="Pati A."/>
            <person name="Goodwin L."/>
            <person name="Peters L."/>
            <person name="Pitluck S."/>
            <person name="Woyke T."/>
            <person name="Hedlund B.P."/>
        </authorList>
    </citation>
    <scope>NUCLEOTIDE SEQUENCE</scope>
    <source>
        <strain evidence="2 3">JL-2</strain>
    </source>
</reference>
<dbReference type="Pfam" id="PF01402">
    <property type="entry name" value="RHH_1"/>
    <property type="match status" value="1"/>
</dbReference>
<name>K7R184_THEOS</name>
<dbReference type="RefSeq" id="WP_016330261.1">
    <property type="nucleotide sequence ID" value="NC_019386.1"/>
</dbReference>
<keyword evidence="3" id="KW-1185">Reference proteome</keyword>
<gene>
    <name evidence="2" type="ORF">Theos_2088</name>
</gene>
<sequence length="131" mass="15493">MPVRRTPKTPFLSVYMDQEIQALLKKEAERRGMGISELVRTAVSYYLTGLPWHEWLREDPEKLLERANEGEIRPQTWDEFYRMSTLLFLATSKLVESWRQYLINKAKAEAEGLTYEEWLRKNIDEGPARGE</sequence>
<organism evidence="2 3">
    <name type="scientific">Thermus oshimai JL-2</name>
    <dbReference type="NCBI Taxonomy" id="751945"/>
    <lineage>
        <taxon>Bacteria</taxon>
        <taxon>Thermotogati</taxon>
        <taxon>Deinococcota</taxon>
        <taxon>Deinococci</taxon>
        <taxon>Thermales</taxon>
        <taxon>Thermaceae</taxon>
        <taxon>Thermus</taxon>
    </lineage>
</organism>
<dbReference type="EMBL" id="CP003249">
    <property type="protein sequence ID" value="AFV77085.1"/>
    <property type="molecule type" value="Genomic_DNA"/>
</dbReference>
<proteinExistence type="predicted"/>
<dbReference type="CDD" id="cd21631">
    <property type="entry name" value="RHH_CopG_NikR-like"/>
    <property type="match status" value="1"/>
</dbReference>
<evidence type="ECO:0000313" key="3">
    <source>
        <dbReference type="Proteomes" id="UP000000211"/>
    </source>
</evidence>
<feature type="domain" description="Ribbon-helix-helix protein CopG" evidence="1">
    <location>
        <begin position="12"/>
        <end position="48"/>
    </location>
</feature>
<accession>K7R184</accession>
<dbReference type="AlphaFoldDB" id="K7R184"/>
<evidence type="ECO:0000259" key="1">
    <source>
        <dbReference type="Pfam" id="PF01402"/>
    </source>
</evidence>